<proteinExistence type="predicted"/>
<evidence type="ECO:0000256" key="1">
    <source>
        <dbReference type="SAM" id="Coils"/>
    </source>
</evidence>
<dbReference type="Proteomes" id="UP000543379">
    <property type="component" value="Unassembled WGS sequence"/>
</dbReference>
<organism evidence="2 3">
    <name type="scientific">Listeria booriae</name>
    <dbReference type="NCBI Taxonomy" id="1552123"/>
    <lineage>
        <taxon>Bacteria</taxon>
        <taxon>Bacillati</taxon>
        <taxon>Bacillota</taxon>
        <taxon>Bacilli</taxon>
        <taxon>Bacillales</taxon>
        <taxon>Listeriaceae</taxon>
        <taxon>Listeria</taxon>
    </lineage>
</organism>
<dbReference type="AlphaFoldDB" id="A0A841Y656"/>
<reference evidence="2 3" key="1">
    <citation type="submission" date="2020-03" db="EMBL/GenBank/DDBJ databases">
        <title>Soil Listeria distribution.</title>
        <authorList>
            <person name="Liao J."/>
            <person name="Wiedmann M."/>
        </authorList>
    </citation>
    <scope>NUCLEOTIDE SEQUENCE [LARGE SCALE GENOMIC DNA]</scope>
    <source>
        <strain evidence="2 3">FSL L7-1816</strain>
    </source>
</reference>
<dbReference type="EMBL" id="JAAROV010000005">
    <property type="protein sequence ID" value="MBC1318095.1"/>
    <property type="molecule type" value="Genomic_DNA"/>
</dbReference>
<sequence>MENVLQGISEEVVNTQQELDNIVAQSEKAKIEVKTPFAQEQELHEKSARLSELNLVLELNGGFDDANIEDEVNEPNSILEKLKGMNILNDVSVASKSKSQELTI</sequence>
<accession>A0A841Y656</accession>
<keyword evidence="1" id="KW-0175">Coiled coil</keyword>
<evidence type="ECO:0000313" key="3">
    <source>
        <dbReference type="Proteomes" id="UP000543379"/>
    </source>
</evidence>
<evidence type="ECO:0000313" key="2">
    <source>
        <dbReference type="EMBL" id="MBC1318095.1"/>
    </source>
</evidence>
<feature type="coiled-coil region" evidence="1">
    <location>
        <begin position="5"/>
        <end position="32"/>
    </location>
</feature>
<protein>
    <submittedName>
        <fullName evidence="2">Uncharacterized protein</fullName>
    </submittedName>
</protein>
<name>A0A841Y656_9LIST</name>
<comment type="caution">
    <text evidence="2">The sequence shown here is derived from an EMBL/GenBank/DDBJ whole genome shotgun (WGS) entry which is preliminary data.</text>
</comment>
<dbReference type="RefSeq" id="WP_185382875.1">
    <property type="nucleotide sequence ID" value="NZ_JAAROV010000005.1"/>
</dbReference>
<gene>
    <name evidence="2" type="ORF">HB811_15035</name>
</gene>